<protein>
    <submittedName>
        <fullName evidence="2">Uncharacterized protein</fullName>
    </submittedName>
</protein>
<feature type="chain" id="PRO_5033988465" evidence="1">
    <location>
        <begin position="20"/>
        <end position="217"/>
    </location>
</feature>
<accession>A0A8H6X4Q9</accession>
<evidence type="ECO:0000313" key="2">
    <source>
        <dbReference type="EMBL" id="KAF7334443.1"/>
    </source>
</evidence>
<feature type="signal peptide" evidence="1">
    <location>
        <begin position="1"/>
        <end position="19"/>
    </location>
</feature>
<comment type="caution">
    <text evidence="2">The sequence shown here is derived from an EMBL/GenBank/DDBJ whole genome shotgun (WGS) entry which is preliminary data.</text>
</comment>
<organism evidence="2 3">
    <name type="scientific">Mycena venus</name>
    <dbReference type="NCBI Taxonomy" id="2733690"/>
    <lineage>
        <taxon>Eukaryota</taxon>
        <taxon>Fungi</taxon>
        <taxon>Dikarya</taxon>
        <taxon>Basidiomycota</taxon>
        <taxon>Agaricomycotina</taxon>
        <taxon>Agaricomycetes</taxon>
        <taxon>Agaricomycetidae</taxon>
        <taxon>Agaricales</taxon>
        <taxon>Marasmiineae</taxon>
        <taxon>Mycenaceae</taxon>
        <taxon>Mycena</taxon>
    </lineage>
</organism>
<dbReference type="EMBL" id="JACAZI010000026">
    <property type="protein sequence ID" value="KAF7334443.1"/>
    <property type="molecule type" value="Genomic_DNA"/>
</dbReference>
<name>A0A8H6X4Q9_9AGAR</name>
<sequence length="217" mass="23130">MLGPLFLCSIALLCTSAIAKLTNFTIDDTSPAVVYGQTPILQCNPSECPPSWTNRTFNGTSTLTEGAIIVSFTGSEVYVFLEASGGCIFSIDGQDVALWNNGLPTGAINLAYYNTSIPSGPHLLLISPASPESLIEFDYIIYTVDVENARAVPVGAIVGGRHRRCGFYGDFGCWCIFPAQTGSAAEALRERGAIGRRGQIEYNKDDADAGGESIMNQ</sequence>
<proteinExistence type="predicted"/>
<keyword evidence="3" id="KW-1185">Reference proteome</keyword>
<keyword evidence="1" id="KW-0732">Signal</keyword>
<gene>
    <name evidence="2" type="ORF">MVEN_02273800</name>
</gene>
<evidence type="ECO:0000256" key="1">
    <source>
        <dbReference type="SAM" id="SignalP"/>
    </source>
</evidence>
<dbReference type="Proteomes" id="UP000620124">
    <property type="component" value="Unassembled WGS sequence"/>
</dbReference>
<dbReference type="AlphaFoldDB" id="A0A8H6X4Q9"/>
<reference evidence="2" key="1">
    <citation type="submission" date="2020-05" db="EMBL/GenBank/DDBJ databases">
        <title>Mycena genomes resolve the evolution of fungal bioluminescence.</title>
        <authorList>
            <person name="Tsai I.J."/>
        </authorList>
    </citation>
    <scope>NUCLEOTIDE SEQUENCE</scope>
    <source>
        <strain evidence="2">CCC161011</strain>
    </source>
</reference>
<dbReference type="OrthoDB" id="3048508at2759"/>
<evidence type="ECO:0000313" key="3">
    <source>
        <dbReference type="Proteomes" id="UP000620124"/>
    </source>
</evidence>